<feature type="domain" description="Reverse transcriptase Ty1/copia-type" evidence="1">
    <location>
        <begin position="153"/>
        <end position="247"/>
    </location>
</feature>
<evidence type="ECO:0000259" key="1">
    <source>
        <dbReference type="Pfam" id="PF07727"/>
    </source>
</evidence>
<dbReference type="Gramene" id="Jr07_36160_p1">
    <property type="protein sequence ID" value="cds.Jr07_36160_p1"/>
    <property type="gene ID" value="Jr07_36160"/>
</dbReference>
<dbReference type="PANTHER" id="PTHR11439:SF494">
    <property type="entry name" value="CYSTEINE-RICH RLK (RECEPTOR-LIKE PROTEIN KINASE) 8"/>
    <property type="match status" value="1"/>
</dbReference>
<dbReference type="SUPFAM" id="SSF56672">
    <property type="entry name" value="DNA/RNA polymerases"/>
    <property type="match status" value="1"/>
</dbReference>
<name>A0A834CVV8_JUGRE</name>
<dbReference type="EMBL" id="LIHL02000007">
    <property type="protein sequence ID" value="KAF5467255.1"/>
    <property type="molecule type" value="Genomic_DNA"/>
</dbReference>
<proteinExistence type="predicted"/>
<dbReference type="Pfam" id="PF07727">
    <property type="entry name" value="RVT_2"/>
    <property type="match status" value="1"/>
</dbReference>
<evidence type="ECO:0000313" key="2">
    <source>
        <dbReference type="EMBL" id="KAF5467255.1"/>
    </source>
</evidence>
<protein>
    <recommendedName>
        <fullName evidence="1">Reverse transcriptase Ty1/copia-type domain-containing protein</fullName>
    </recommendedName>
</protein>
<dbReference type="Proteomes" id="UP000619265">
    <property type="component" value="Unassembled WGS sequence"/>
</dbReference>
<evidence type="ECO:0000313" key="3">
    <source>
        <dbReference type="Proteomes" id="UP000619265"/>
    </source>
</evidence>
<dbReference type="PANTHER" id="PTHR11439">
    <property type="entry name" value="GAG-POL-RELATED RETROTRANSPOSON"/>
    <property type="match status" value="1"/>
</dbReference>
<comment type="caution">
    <text evidence="2">The sequence shown here is derived from an EMBL/GenBank/DDBJ whole genome shotgun (WGS) entry which is preliminary data.</text>
</comment>
<dbReference type="InterPro" id="IPR013103">
    <property type="entry name" value="RVT_2"/>
</dbReference>
<dbReference type="InterPro" id="IPR043502">
    <property type="entry name" value="DNA/RNA_pol_sf"/>
</dbReference>
<reference evidence="2" key="1">
    <citation type="submission" date="2015-10" db="EMBL/GenBank/DDBJ databases">
        <authorList>
            <person name="Martinez-Garcia P.J."/>
            <person name="Crepeau M.W."/>
            <person name="Puiu D."/>
            <person name="Gonzalez-Ibeas D."/>
            <person name="Whalen J."/>
            <person name="Stevens K."/>
            <person name="Paul R."/>
            <person name="Butterfield T."/>
            <person name="Britton M."/>
            <person name="Reagan R."/>
            <person name="Chakraborty S."/>
            <person name="Walawage S.L."/>
            <person name="Vasquez-Gross H.A."/>
            <person name="Cardeno C."/>
            <person name="Famula R."/>
            <person name="Pratt K."/>
            <person name="Kuruganti S."/>
            <person name="Aradhya M.K."/>
            <person name="Leslie C.A."/>
            <person name="Dandekar A.M."/>
            <person name="Salzberg S.L."/>
            <person name="Wegrzyn J.L."/>
            <person name="Langley C.H."/>
            <person name="Neale D.B."/>
        </authorList>
    </citation>
    <scope>NUCLEOTIDE SEQUENCE</scope>
    <source>
        <tissue evidence="2">Leaves</tissue>
    </source>
</reference>
<accession>A0A834CVV8</accession>
<dbReference type="AlphaFoldDB" id="A0A834CVV8"/>
<reference evidence="2" key="2">
    <citation type="submission" date="2020-03" db="EMBL/GenBank/DDBJ databases">
        <title>Walnut 2.0.</title>
        <authorList>
            <person name="Marrano A."/>
            <person name="Britton M."/>
            <person name="Zimin A.V."/>
            <person name="Zaini P.A."/>
            <person name="Workman R."/>
            <person name="Puiu D."/>
            <person name="Bianco L."/>
            <person name="Allen B.J."/>
            <person name="Troggio M."/>
            <person name="Leslie C.A."/>
            <person name="Timp W."/>
            <person name="Dendekar A."/>
            <person name="Salzberg S.L."/>
            <person name="Neale D.B."/>
        </authorList>
    </citation>
    <scope>NUCLEOTIDE SEQUENCE</scope>
    <source>
        <tissue evidence="2">Leaves</tissue>
    </source>
</reference>
<organism evidence="2 3">
    <name type="scientific">Juglans regia</name>
    <name type="common">English walnut</name>
    <dbReference type="NCBI Taxonomy" id="51240"/>
    <lineage>
        <taxon>Eukaryota</taxon>
        <taxon>Viridiplantae</taxon>
        <taxon>Streptophyta</taxon>
        <taxon>Embryophyta</taxon>
        <taxon>Tracheophyta</taxon>
        <taxon>Spermatophyta</taxon>
        <taxon>Magnoliopsida</taxon>
        <taxon>eudicotyledons</taxon>
        <taxon>Gunneridae</taxon>
        <taxon>Pentapetalae</taxon>
        <taxon>rosids</taxon>
        <taxon>fabids</taxon>
        <taxon>Fagales</taxon>
        <taxon>Juglandaceae</taxon>
        <taxon>Juglans</taxon>
    </lineage>
</organism>
<sequence length="362" mass="39821">MIGHNVEKCYKLYGYPPGHKLHGKSKTFSAAATHSRILPEGDIEDASTETVALTKSQYHQLLTLLHPKEANSAMASFSVAQSSPSPSSNIVSSSCIYVSYQVQLPNGEVALVTHIGVVRLSEHLGPNSTIAADGSRFFLTIVDDFSRTTWSKADYSLFTQETHGIFIVLLVYVDDIIVANNDLNSVNDLKTFLHSKFKIKDLDSLRYFLGIEIARSAKGIHLCKRKYTLDILADSGTLGSTSTKVPMDQNLKLTKSTDTPLSDPSIYRKLIGCLLYLTISQLDISFSVQTLSQFMAQSTDAHMLAAQKVLRYLKGAPGQGLLFPSSSSFQLEAYYDLDWASCPDTRQSVTGYYIFLGSSLIS</sequence>
<gene>
    <name evidence="2" type="ORF">F2P56_017100</name>
</gene>